<keyword evidence="2" id="KW-1185">Reference proteome</keyword>
<organism evidence="1 2">
    <name type="scientific">Capsicum baccatum</name>
    <name type="common">Peruvian pepper</name>
    <dbReference type="NCBI Taxonomy" id="33114"/>
    <lineage>
        <taxon>Eukaryota</taxon>
        <taxon>Viridiplantae</taxon>
        <taxon>Streptophyta</taxon>
        <taxon>Embryophyta</taxon>
        <taxon>Tracheophyta</taxon>
        <taxon>Spermatophyta</taxon>
        <taxon>Magnoliopsida</taxon>
        <taxon>eudicotyledons</taxon>
        <taxon>Gunneridae</taxon>
        <taxon>Pentapetalae</taxon>
        <taxon>asterids</taxon>
        <taxon>lamiids</taxon>
        <taxon>Solanales</taxon>
        <taxon>Solanaceae</taxon>
        <taxon>Solanoideae</taxon>
        <taxon>Capsiceae</taxon>
        <taxon>Capsicum</taxon>
    </lineage>
</organism>
<sequence>MTTAYGISEPISTSGPTELDVFRNCKLEKNANSGTHISVKLVSEAGVEVIANVVVKGLMSLDGLTFRVSDFHEHQI</sequence>
<name>A0A2G2VEN9_CAPBA</name>
<comment type="caution">
    <text evidence="1">The sequence shown here is derived from an EMBL/GenBank/DDBJ whole genome shotgun (WGS) entry which is preliminary data.</text>
</comment>
<dbReference type="EMBL" id="MLFT02000012">
    <property type="protein sequence ID" value="PHT31399.1"/>
    <property type="molecule type" value="Genomic_DNA"/>
</dbReference>
<dbReference type="AlphaFoldDB" id="A0A2G2VEN9"/>
<evidence type="ECO:0000313" key="2">
    <source>
        <dbReference type="Proteomes" id="UP000224567"/>
    </source>
</evidence>
<gene>
    <name evidence="1" type="ORF">CQW23_27736</name>
</gene>
<reference evidence="2" key="2">
    <citation type="journal article" date="2017" name="J. Anim. Genet.">
        <title>Multiple reference genome sequences of hot pepper reveal the massive evolution of plant disease resistance genes by retroduplication.</title>
        <authorList>
            <person name="Kim S."/>
            <person name="Park J."/>
            <person name="Yeom S.-I."/>
            <person name="Kim Y.-M."/>
            <person name="Seo E."/>
            <person name="Kim K.-T."/>
            <person name="Kim M.-S."/>
            <person name="Lee J.M."/>
            <person name="Cheong K."/>
            <person name="Shin H.-S."/>
            <person name="Kim S.-B."/>
            <person name="Han K."/>
            <person name="Lee J."/>
            <person name="Park M."/>
            <person name="Lee H.-A."/>
            <person name="Lee H.-Y."/>
            <person name="Lee Y."/>
            <person name="Oh S."/>
            <person name="Lee J.H."/>
            <person name="Choi E."/>
            <person name="Choi E."/>
            <person name="Lee S.E."/>
            <person name="Jeon J."/>
            <person name="Kim H."/>
            <person name="Choi G."/>
            <person name="Song H."/>
            <person name="Lee J."/>
            <person name="Lee S.-C."/>
            <person name="Kwon J.-K."/>
            <person name="Lee H.-Y."/>
            <person name="Koo N."/>
            <person name="Hong Y."/>
            <person name="Kim R.W."/>
            <person name="Kang W.-H."/>
            <person name="Huh J.H."/>
            <person name="Kang B.-C."/>
            <person name="Yang T.-J."/>
            <person name="Lee Y.-H."/>
            <person name="Bennetzen J.L."/>
            <person name="Choi D."/>
        </authorList>
    </citation>
    <scope>NUCLEOTIDE SEQUENCE [LARGE SCALE GENOMIC DNA]</scope>
    <source>
        <strain evidence="2">cv. PBC81</strain>
    </source>
</reference>
<evidence type="ECO:0000313" key="1">
    <source>
        <dbReference type="EMBL" id="PHT31399.1"/>
    </source>
</evidence>
<reference evidence="1 2" key="1">
    <citation type="journal article" date="2017" name="Genome Biol.">
        <title>New reference genome sequences of hot pepper reveal the massive evolution of plant disease-resistance genes by retroduplication.</title>
        <authorList>
            <person name="Kim S."/>
            <person name="Park J."/>
            <person name="Yeom S.I."/>
            <person name="Kim Y.M."/>
            <person name="Seo E."/>
            <person name="Kim K.T."/>
            <person name="Kim M.S."/>
            <person name="Lee J.M."/>
            <person name="Cheong K."/>
            <person name="Shin H.S."/>
            <person name="Kim S.B."/>
            <person name="Han K."/>
            <person name="Lee J."/>
            <person name="Park M."/>
            <person name="Lee H.A."/>
            <person name="Lee H.Y."/>
            <person name="Lee Y."/>
            <person name="Oh S."/>
            <person name="Lee J.H."/>
            <person name="Choi E."/>
            <person name="Choi E."/>
            <person name="Lee S.E."/>
            <person name="Jeon J."/>
            <person name="Kim H."/>
            <person name="Choi G."/>
            <person name="Song H."/>
            <person name="Lee J."/>
            <person name="Lee S.C."/>
            <person name="Kwon J.K."/>
            <person name="Lee H.Y."/>
            <person name="Koo N."/>
            <person name="Hong Y."/>
            <person name="Kim R.W."/>
            <person name="Kang W.H."/>
            <person name="Huh J.H."/>
            <person name="Kang B.C."/>
            <person name="Yang T.J."/>
            <person name="Lee Y.H."/>
            <person name="Bennetzen J.L."/>
            <person name="Choi D."/>
        </authorList>
    </citation>
    <scope>NUCLEOTIDE SEQUENCE [LARGE SCALE GENOMIC DNA]</scope>
    <source>
        <strain evidence="2">cv. PBC81</strain>
    </source>
</reference>
<proteinExistence type="predicted"/>
<accession>A0A2G2VEN9</accession>
<protein>
    <submittedName>
        <fullName evidence="1">Uncharacterized protein</fullName>
    </submittedName>
</protein>
<dbReference type="Proteomes" id="UP000224567">
    <property type="component" value="Unassembled WGS sequence"/>
</dbReference>